<reference evidence="2" key="1">
    <citation type="journal article" date="2020" name="Ecol. Evol.">
        <title>Genome structure and content of the rice root-knot nematode (Meloidogyne graminicola).</title>
        <authorList>
            <person name="Phan N.T."/>
            <person name="Danchin E.G.J."/>
            <person name="Klopp C."/>
            <person name="Perfus-Barbeoch L."/>
            <person name="Kozlowski D.K."/>
            <person name="Koutsovoulos G.D."/>
            <person name="Lopez-Roques C."/>
            <person name="Bouchez O."/>
            <person name="Zahm M."/>
            <person name="Besnard G."/>
            <person name="Bellafiore S."/>
        </authorList>
    </citation>
    <scope>NUCLEOTIDE SEQUENCE</scope>
    <source>
        <strain evidence="2">VN-18</strain>
    </source>
</reference>
<accession>A0A8S9ZEW8</accession>
<keyword evidence="1" id="KW-0812">Transmembrane</keyword>
<dbReference type="Gene3D" id="1.20.1070.10">
    <property type="entry name" value="Rhodopsin 7-helix transmembrane proteins"/>
    <property type="match status" value="1"/>
</dbReference>
<proteinExistence type="predicted"/>
<evidence type="ECO:0000313" key="2">
    <source>
        <dbReference type="EMBL" id="KAF7630995.1"/>
    </source>
</evidence>
<keyword evidence="1" id="KW-0472">Membrane</keyword>
<name>A0A8S9ZEW8_9BILA</name>
<sequence length="194" mass="22791">MSIDTDLKNKYLNIFYIIFCSLCVIFLLILIRPLYIFSKERTALFYSFKQVVYIEIFLFQNLIGAGFSIYFHIIGLALNRFQAVFFPFSYQNLWKNNDIKYIIFLIWIIIFFWSALQYTLFNLNPIQNGFISIFSYGIILYGDFPIFTAIFIATPIYTAILVKFIYDYNCCSPCQQCCTGGCGIITYLENILLK</sequence>
<dbReference type="Proteomes" id="UP000605970">
    <property type="component" value="Unassembled WGS sequence"/>
</dbReference>
<evidence type="ECO:0000313" key="3">
    <source>
        <dbReference type="Proteomes" id="UP000605970"/>
    </source>
</evidence>
<evidence type="ECO:0000256" key="1">
    <source>
        <dbReference type="SAM" id="Phobius"/>
    </source>
</evidence>
<keyword evidence="1" id="KW-1133">Transmembrane helix</keyword>
<comment type="caution">
    <text evidence="2">The sequence shown here is derived from an EMBL/GenBank/DDBJ whole genome shotgun (WGS) entry which is preliminary data.</text>
</comment>
<gene>
    <name evidence="2" type="ORF">Mgra_00008770</name>
</gene>
<feature type="transmembrane region" description="Helical" evidence="1">
    <location>
        <begin position="101"/>
        <end position="121"/>
    </location>
</feature>
<dbReference type="AlphaFoldDB" id="A0A8S9ZEW8"/>
<feature type="transmembrane region" description="Helical" evidence="1">
    <location>
        <begin position="133"/>
        <end position="157"/>
    </location>
</feature>
<dbReference type="EMBL" id="JABEBT010000122">
    <property type="protein sequence ID" value="KAF7630995.1"/>
    <property type="molecule type" value="Genomic_DNA"/>
</dbReference>
<keyword evidence="3" id="KW-1185">Reference proteome</keyword>
<organism evidence="2 3">
    <name type="scientific">Meloidogyne graminicola</name>
    <dbReference type="NCBI Taxonomy" id="189291"/>
    <lineage>
        <taxon>Eukaryota</taxon>
        <taxon>Metazoa</taxon>
        <taxon>Ecdysozoa</taxon>
        <taxon>Nematoda</taxon>
        <taxon>Chromadorea</taxon>
        <taxon>Rhabditida</taxon>
        <taxon>Tylenchina</taxon>
        <taxon>Tylenchomorpha</taxon>
        <taxon>Tylenchoidea</taxon>
        <taxon>Meloidogynidae</taxon>
        <taxon>Meloidogyninae</taxon>
        <taxon>Meloidogyne</taxon>
    </lineage>
</organism>
<feature type="transmembrane region" description="Helical" evidence="1">
    <location>
        <begin position="12"/>
        <end position="31"/>
    </location>
</feature>
<protein>
    <submittedName>
        <fullName evidence="2">Uncharacterized protein</fullName>
    </submittedName>
</protein>